<evidence type="ECO:0000313" key="7">
    <source>
        <dbReference type="EMBL" id="KAK8518190.1"/>
    </source>
</evidence>
<evidence type="ECO:0000256" key="1">
    <source>
        <dbReference type="ARBA" id="ARBA00010745"/>
    </source>
</evidence>
<keyword evidence="5 6" id="KW-0687">Ribonucleoprotein</keyword>
<proteinExistence type="inferred from homology"/>
<evidence type="ECO:0000313" key="8">
    <source>
        <dbReference type="Proteomes" id="UP001472677"/>
    </source>
</evidence>
<gene>
    <name evidence="7" type="ORF">V6N12_017348</name>
</gene>
<dbReference type="CDD" id="cd00337">
    <property type="entry name" value="Ribosomal_uL14"/>
    <property type="match status" value="1"/>
</dbReference>
<dbReference type="Pfam" id="PF00238">
    <property type="entry name" value="Ribosomal_L14"/>
    <property type="match status" value="1"/>
</dbReference>
<evidence type="ECO:0000256" key="4">
    <source>
        <dbReference type="ARBA" id="ARBA00022980"/>
    </source>
</evidence>
<dbReference type="NCBIfam" id="TIGR01067">
    <property type="entry name" value="rplN_bact"/>
    <property type="match status" value="1"/>
</dbReference>
<evidence type="ECO:0000256" key="6">
    <source>
        <dbReference type="RuleBase" id="RU003949"/>
    </source>
</evidence>
<keyword evidence="2" id="KW-0699">rRNA-binding</keyword>
<dbReference type="SUPFAM" id="SSF50193">
    <property type="entry name" value="Ribosomal protein L14"/>
    <property type="match status" value="1"/>
</dbReference>
<dbReference type="InterPro" id="IPR005745">
    <property type="entry name" value="Ribosomal_uL14_bac-type"/>
</dbReference>
<dbReference type="EMBL" id="JBBPBM010000053">
    <property type="protein sequence ID" value="KAK8518190.1"/>
    <property type="molecule type" value="Genomic_DNA"/>
</dbReference>
<evidence type="ECO:0000256" key="5">
    <source>
        <dbReference type="ARBA" id="ARBA00023274"/>
    </source>
</evidence>
<keyword evidence="4 6" id="KW-0689">Ribosomal protein</keyword>
<keyword evidence="8" id="KW-1185">Reference proteome</keyword>
<organism evidence="7 8">
    <name type="scientific">Hibiscus sabdariffa</name>
    <name type="common">roselle</name>
    <dbReference type="NCBI Taxonomy" id="183260"/>
    <lineage>
        <taxon>Eukaryota</taxon>
        <taxon>Viridiplantae</taxon>
        <taxon>Streptophyta</taxon>
        <taxon>Embryophyta</taxon>
        <taxon>Tracheophyta</taxon>
        <taxon>Spermatophyta</taxon>
        <taxon>Magnoliopsida</taxon>
        <taxon>eudicotyledons</taxon>
        <taxon>Gunneridae</taxon>
        <taxon>Pentapetalae</taxon>
        <taxon>rosids</taxon>
        <taxon>malvids</taxon>
        <taxon>Malvales</taxon>
        <taxon>Malvaceae</taxon>
        <taxon>Malvoideae</taxon>
        <taxon>Hibiscus</taxon>
    </lineage>
</organism>
<reference evidence="7 8" key="1">
    <citation type="journal article" date="2024" name="G3 (Bethesda)">
        <title>Genome assembly of Hibiscus sabdariffa L. provides insights into metabolisms of medicinal natural products.</title>
        <authorList>
            <person name="Kim T."/>
        </authorList>
    </citation>
    <scope>NUCLEOTIDE SEQUENCE [LARGE SCALE GENOMIC DNA]</scope>
    <source>
        <strain evidence="7">TK-2024</strain>
        <tissue evidence="7">Old leaves</tissue>
    </source>
</reference>
<accession>A0ABR2CF89</accession>
<dbReference type="SUPFAM" id="SSF81558">
    <property type="entry name" value="Photosystem I subunits PsaA/PsaB"/>
    <property type="match status" value="1"/>
</dbReference>
<dbReference type="InterPro" id="IPR036853">
    <property type="entry name" value="Ribosomal_uL14_sf"/>
</dbReference>
<dbReference type="PANTHER" id="PTHR11761">
    <property type="entry name" value="50S/60S RIBOSOMAL PROTEIN L14/L23"/>
    <property type="match status" value="1"/>
</dbReference>
<name>A0ABR2CF89_9ROSI</name>
<dbReference type="Gene3D" id="2.40.150.20">
    <property type="entry name" value="Ribosomal protein L14"/>
    <property type="match status" value="1"/>
</dbReference>
<dbReference type="InterPro" id="IPR000218">
    <property type="entry name" value="Ribosomal_uL14"/>
</dbReference>
<dbReference type="PANTHER" id="PTHR11761:SF3">
    <property type="entry name" value="LARGE RIBOSOMAL SUBUNIT PROTEIN UL14M"/>
    <property type="match status" value="1"/>
</dbReference>
<dbReference type="InterPro" id="IPR036408">
    <property type="entry name" value="PSI_PsaA/B_sf"/>
</dbReference>
<keyword evidence="3" id="KW-0694">RNA-binding</keyword>
<dbReference type="SMART" id="SM01374">
    <property type="entry name" value="Ribosomal_L14"/>
    <property type="match status" value="1"/>
</dbReference>
<comment type="similarity">
    <text evidence="1 6">Belongs to the universal ribosomal protein uL14 family.</text>
</comment>
<sequence length="220" mass="25266">MIIRSPEPKVKILVDRDLVKTSFEEWARSGHFSRTIAKGPDTTTWIWNLHADAHDFDSHTSDLEEISRKIFSRYASIGDVIVDVIKEAVPNTPLERSEVIRTVIVRTCKELKRDNGMIIRYDDNAAIVIDQEGNPKGTRIFGAIARELRQLNFTKIVSLAPESFPSFANSLFASETWTRRCDFTVRLLLESYKKRQNSFLNRRRGTVLGFFFLDQVSGQI</sequence>
<protein>
    <submittedName>
        <fullName evidence="7">Uncharacterized protein</fullName>
    </submittedName>
</protein>
<dbReference type="Proteomes" id="UP001472677">
    <property type="component" value="Unassembled WGS sequence"/>
</dbReference>
<comment type="caution">
    <text evidence="7">The sequence shown here is derived from an EMBL/GenBank/DDBJ whole genome shotgun (WGS) entry which is preliminary data.</text>
</comment>
<evidence type="ECO:0000256" key="2">
    <source>
        <dbReference type="ARBA" id="ARBA00022730"/>
    </source>
</evidence>
<evidence type="ECO:0000256" key="3">
    <source>
        <dbReference type="ARBA" id="ARBA00022884"/>
    </source>
</evidence>
<dbReference type="HAMAP" id="MF_01367">
    <property type="entry name" value="Ribosomal_uL14"/>
    <property type="match status" value="1"/>
</dbReference>